<protein>
    <submittedName>
        <fullName evidence="2">Uncharacterized protein</fullName>
    </submittedName>
</protein>
<evidence type="ECO:0000256" key="1">
    <source>
        <dbReference type="SAM" id="MobiDB-lite"/>
    </source>
</evidence>
<sequence>MSSGVRRNERLGSGEPFWSPFWSFSSPLHRPQDEQALLPLAHCHGPLAGLDDEEMFHHSPGHLGPSRLSWVTAHPSAARRSPGCLAHKVGSSTSPSQMCSSGTH</sequence>
<evidence type="ECO:0000313" key="2">
    <source>
        <dbReference type="EMBL" id="KAJ3587074.1"/>
    </source>
</evidence>
<proteinExistence type="predicted"/>
<feature type="compositionally biased region" description="Polar residues" evidence="1">
    <location>
        <begin position="90"/>
        <end position="104"/>
    </location>
</feature>
<dbReference type="Proteomes" id="UP001148018">
    <property type="component" value="Unassembled WGS sequence"/>
</dbReference>
<feature type="region of interest" description="Disordered" evidence="1">
    <location>
        <begin position="81"/>
        <end position="104"/>
    </location>
</feature>
<reference evidence="2" key="1">
    <citation type="submission" date="2022-07" db="EMBL/GenBank/DDBJ databases">
        <title>Chromosome-level genome of Muraenolepis orangiensis.</title>
        <authorList>
            <person name="Kim J."/>
        </authorList>
    </citation>
    <scope>NUCLEOTIDE SEQUENCE</scope>
    <source>
        <strain evidence="2">KU_S4_2022</strain>
        <tissue evidence="2">Muscle</tissue>
    </source>
</reference>
<evidence type="ECO:0000313" key="3">
    <source>
        <dbReference type="Proteomes" id="UP001148018"/>
    </source>
</evidence>
<accession>A0A9Q0DDU7</accession>
<keyword evidence="3" id="KW-1185">Reference proteome</keyword>
<comment type="caution">
    <text evidence="2">The sequence shown here is derived from an EMBL/GenBank/DDBJ whole genome shotgun (WGS) entry which is preliminary data.</text>
</comment>
<gene>
    <name evidence="2" type="ORF">NHX12_013464</name>
</gene>
<dbReference type="EMBL" id="JANIIK010000117">
    <property type="protein sequence ID" value="KAJ3587074.1"/>
    <property type="molecule type" value="Genomic_DNA"/>
</dbReference>
<dbReference type="AlphaFoldDB" id="A0A9Q0DDU7"/>
<name>A0A9Q0DDU7_9TELE</name>
<organism evidence="2 3">
    <name type="scientific">Muraenolepis orangiensis</name>
    <name type="common">Patagonian moray cod</name>
    <dbReference type="NCBI Taxonomy" id="630683"/>
    <lineage>
        <taxon>Eukaryota</taxon>
        <taxon>Metazoa</taxon>
        <taxon>Chordata</taxon>
        <taxon>Craniata</taxon>
        <taxon>Vertebrata</taxon>
        <taxon>Euteleostomi</taxon>
        <taxon>Actinopterygii</taxon>
        <taxon>Neopterygii</taxon>
        <taxon>Teleostei</taxon>
        <taxon>Neoteleostei</taxon>
        <taxon>Acanthomorphata</taxon>
        <taxon>Zeiogadaria</taxon>
        <taxon>Gadariae</taxon>
        <taxon>Gadiformes</taxon>
        <taxon>Muraenolepidoidei</taxon>
        <taxon>Muraenolepididae</taxon>
        <taxon>Muraenolepis</taxon>
    </lineage>
</organism>